<reference evidence="1 2" key="1">
    <citation type="submission" date="2018-09" db="EMBL/GenBank/DDBJ databases">
        <title>Mesorhizobium carmichaelinearum sp. nov. isolated from Carmichaelinea spp. root nodules in New Zealand.</title>
        <authorList>
            <person name="De Meyer S.E."/>
        </authorList>
    </citation>
    <scope>NUCLEOTIDE SEQUENCE [LARGE SCALE GENOMIC DNA]</scope>
    <source>
        <strain evidence="1 2">LMG 28313</strain>
    </source>
</reference>
<proteinExistence type="predicted"/>
<dbReference type="EMBL" id="QZXA01000010">
    <property type="protein sequence ID" value="RJT30566.1"/>
    <property type="molecule type" value="Genomic_DNA"/>
</dbReference>
<keyword evidence="2" id="KW-1185">Reference proteome</keyword>
<evidence type="ECO:0000313" key="2">
    <source>
        <dbReference type="Proteomes" id="UP000275530"/>
    </source>
</evidence>
<organism evidence="1 2">
    <name type="scientific">Mesorhizobium jarvisii</name>
    <dbReference type="NCBI Taxonomy" id="1777867"/>
    <lineage>
        <taxon>Bacteria</taxon>
        <taxon>Pseudomonadati</taxon>
        <taxon>Pseudomonadota</taxon>
        <taxon>Alphaproteobacteria</taxon>
        <taxon>Hyphomicrobiales</taxon>
        <taxon>Phyllobacteriaceae</taxon>
        <taxon>Mesorhizobium</taxon>
    </lineage>
</organism>
<accession>A0A6M7TIV8</accession>
<dbReference type="Proteomes" id="UP000275530">
    <property type="component" value="Unassembled WGS sequence"/>
</dbReference>
<name>A0A6M7TIV8_9HYPH</name>
<comment type="caution">
    <text evidence="1">The sequence shown here is derived from an EMBL/GenBank/DDBJ whole genome shotgun (WGS) entry which is preliminary data.</text>
</comment>
<dbReference type="AlphaFoldDB" id="A0A6M7TIV8"/>
<sequence length="93" mass="10480">MLTDEIAPLEEVAQAIGRPVPWLMRNWLKLHQREGFPRKIPTGWVWPRRAVEVWLRTAGQFVPAPLPANQNGQAVDAVSAAADALRQRYGVNQ</sequence>
<evidence type="ECO:0000313" key="1">
    <source>
        <dbReference type="EMBL" id="RJT30566.1"/>
    </source>
</evidence>
<dbReference type="RefSeq" id="WP_064985604.1">
    <property type="nucleotide sequence ID" value="NZ_CP033507.1"/>
</dbReference>
<gene>
    <name evidence="1" type="ORF">D3242_24640</name>
</gene>
<protein>
    <submittedName>
        <fullName evidence="1">Uncharacterized protein</fullName>
    </submittedName>
</protein>